<evidence type="ECO:0000256" key="2">
    <source>
        <dbReference type="ARBA" id="ARBA00022475"/>
    </source>
</evidence>
<dbReference type="Pfam" id="PF12833">
    <property type="entry name" value="HTH_18"/>
    <property type="match status" value="1"/>
</dbReference>
<evidence type="ECO:0000259" key="10">
    <source>
        <dbReference type="PROSITE" id="PS01124"/>
    </source>
</evidence>
<protein>
    <submittedName>
        <fullName evidence="11">AraC family transcriptional regulator</fullName>
    </submittedName>
</protein>
<keyword evidence="7 9" id="KW-0472">Membrane</keyword>
<dbReference type="Pfam" id="PF02743">
    <property type="entry name" value="dCache_1"/>
    <property type="match status" value="1"/>
</dbReference>
<evidence type="ECO:0000256" key="4">
    <source>
        <dbReference type="ARBA" id="ARBA00022989"/>
    </source>
</evidence>
<dbReference type="Proteomes" id="UP001597493">
    <property type="component" value="Unassembled WGS sequence"/>
</dbReference>
<keyword evidence="5" id="KW-0805">Transcription regulation</keyword>
<dbReference type="EMBL" id="JBHUMY010000013">
    <property type="protein sequence ID" value="MFD2661323.1"/>
    <property type="molecule type" value="Genomic_DNA"/>
</dbReference>
<evidence type="ECO:0000313" key="11">
    <source>
        <dbReference type="EMBL" id="MFD2661323.1"/>
    </source>
</evidence>
<dbReference type="SUPFAM" id="SSF46689">
    <property type="entry name" value="Homeodomain-like"/>
    <property type="match status" value="2"/>
</dbReference>
<accession>A0ABW5QYG6</accession>
<evidence type="ECO:0000256" key="5">
    <source>
        <dbReference type="ARBA" id="ARBA00023015"/>
    </source>
</evidence>
<keyword evidence="8" id="KW-0804">Transcription</keyword>
<evidence type="ECO:0000256" key="6">
    <source>
        <dbReference type="ARBA" id="ARBA00023125"/>
    </source>
</evidence>
<evidence type="ECO:0000256" key="8">
    <source>
        <dbReference type="ARBA" id="ARBA00023163"/>
    </source>
</evidence>
<dbReference type="PANTHER" id="PTHR43280">
    <property type="entry name" value="ARAC-FAMILY TRANSCRIPTIONAL REGULATOR"/>
    <property type="match status" value="1"/>
</dbReference>
<keyword evidence="12" id="KW-1185">Reference proteome</keyword>
<proteinExistence type="predicted"/>
<dbReference type="Gene3D" id="1.10.10.60">
    <property type="entry name" value="Homeodomain-like"/>
    <property type="match status" value="2"/>
</dbReference>
<comment type="subcellular location">
    <subcellularLocation>
        <location evidence="1">Cell membrane</location>
        <topology evidence="1">Multi-pass membrane protein</topology>
    </subcellularLocation>
</comment>
<keyword evidence="2" id="KW-1003">Cell membrane</keyword>
<dbReference type="PROSITE" id="PS00041">
    <property type="entry name" value="HTH_ARAC_FAMILY_1"/>
    <property type="match status" value="1"/>
</dbReference>
<reference evidence="12" key="1">
    <citation type="journal article" date="2019" name="Int. J. Syst. Evol. Microbiol.">
        <title>The Global Catalogue of Microorganisms (GCM) 10K type strain sequencing project: providing services to taxonomists for standard genome sequencing and annotation.</title>
        <authorList>
            <consortium name="The Broad Institute Genomics Platform"/>
            <consortium name="The Broad Institute Genome Sequencing Center for Infectious Disease"/>
            <person name="Wu L."/>
            <person name="Ma J."/>
        </authorList>
    </citation>
    <scope>NUCLEOTIDE SEQUENCE [LARGE SCALE GENOMIC DNA]</scope>
    <source>
        <strain evidence="12">TISTR 1827</strain>
    </source>
</reference>
<keyword evidence="3 9" id="KW-0812">Transmembrane</keyword>
<dbReference type="InterPro" id="IPR018062">
    <property type="entry name" value="HTH_AraC-typ_CS"/>
</dbReference>
<keyword evidence="6" id="KW-0238">DNA-binding</keyword>
<dbReference type="RefSeq" id="WP_379274026.1">
    <property type="nucleotide sequence ID" value="NZ_JBHUGT010000052.1"/>
</dbReference>
<keyword evidence="4 9" id="KW-1133">Transmembrane helix</keyword>
<evidence type="ECO:0000256" key="7">
    <source>
        <dbReference type="ARBA" id="ARBA00023136"/>
    </source>
</evidence>
<evidence type="ECO:0000256" key="9">
    <source>
        <dbReference type="SAM" id="Phobius"/>
    </source>
</evidence>
<evidence type="ECO:0000256" key="1">
    <source>
        <dbReference type="ARBA" id="ARBA00004651"/>
    </source>
</evidence>
<organism evidence="11 12">
    <name type="scientific">Paenibacillus thailandensis</name>
    <dbReference type="NCBI Taxonomy" id="393250"/>
    <lineage>
        <taxon>Bacteria</taxon>
        <taxon>Bacillati</taxon>
        <taxon>Bacillota</taxon>
        <taxon>Bacilli</taxon>
        <taxon>Bacillales</taxon>
        <taxon>Paenibacillaceae</taxon>
        <taxon>Paenibacillus</taxon>
    </lineage>
</organism>
<comment type="caution">
    <text evidence="11">The sequence shown here is derived from an EMBL/GenBank/DDBJ whole genome shotgun (WGS) entry which is preliminary data.</text>
</comment>
<feature type="domain" description="HTH araC/xylS-type" evidence="10">
    <location>
        <begin position="656"/>
        <end position="755"/>
    </location>
</feature>
<dbReference type="InterPro" id="IPR033479">
    <property type="entry name" value="dCache_1"/>
</dbReference>
<gene>
    <name evidence="11" type="ORF">ACFSW5_13800</name>
</gene>
<dbReference type="PROSITE" id="PS01124">
    <property type="entry name" value="HTH_ARAC_FAMILY_2"/>
    <property type="match status" value="1"/>
</dbReference>
<dbReference type="SMART" id="SM00342">
    <property type="entry name" value="HTH_ARAC"/>
    <property type="match status" value="1"/>
</dbReference>
<sequence>MWSRIKPRKMYASLFLYSCLAVCLLTLAFTMYLSQLFVRSATEEIDKSNQDKMQQVVQTSEFTLQKLRQFALRVYSEENIALWLNMSRDDYSPMPLYKAAASVREFVSSEPFIHSIYLFNFNLNQIYSSAEASLYTQQDFHDQSMLSAIKSNGTTPYLQFIDHKSQGGSYLALIVPAAGPNRNYSGYVAILFSKPLLNEHMLQISGQDQNKMIVEGPNKEFILGNVDAELAYEFAQAEKPASPSARWEWSSGEGVWSVRTATLPIEGWTVYHLSPISAWQAKIDRIRTDIIAASVVLVLALLLFLFWQSYRRLKPISDLTARLQSKLAPKEPVAGDTSPDGNEIAWLHSSFDRLVGRLEQLDLSLKSSKALIKDDLLRQWILSSKASGPAEQFIKEQTAILRTGAFRIAVIRLESYGRFKEYYDFASRKLLRYALGNMMAEVLANHGFAAETVDFGSDHIVALVSSSASDGETARILEAMEDVRVQIRRWLKLELQAAVSPPLDEGANLQTVYDRIYELTLLAFLSDEDRVFTMDDLERYRPGEGSDPDEQLLKQAIHAVRLRNADALRADLDSLTRHMQGLSYEECKLQLTHIIYSMMKSFKNGRTFQGMKSIHAFLDRFSTIGEVKAWLLEELLQMMDQQRPRTGAARKEELVAEMMEYVRNHLHNPMLSVDDIAAHVNISVNYARQIFKDHYQLSLSDYITDQRIKYAIHLLTTTDWTVADITEQSGFQTKSTFFSLFKRATGMTPGQYRMEQAKTGANTQA</sequence>
<dbReference type="InterPro" id="IPR018060">
    <property type="entry name" value="HTH_AraC"/>
</dbReference>
<feature type="transmembrane region" description="Helical" evidence="9">
    <location>
        <begin position="290"/>
        <end position="307"/>
    </location>
</feature>
<name>A0ABW5QYG6_9BACL</name>
<dbReference type="InterPro" id="IPR009057">
    <property type="entry name" value="Homeodomain-like_sf"/>
</dbReference>
<evidence type="ECO:0000256" key="3">
    <source>
        <dbReference type="ARBA" id="ARBA00022692"/>
    </source>
</evidence>
<evidence type="ECO:0000313" key="12">
    <source>
        <dbReference type="Proteomes" id="UP001597493"/>
    </source>
</evidence>
<dbReference type="PANTHER" id="PTHR43280:SF14">
    <property type="entry name" value="MELIBIOSE OPERON REGULATORY PROTEIN"/>
    <property type="match status" value="1"/>
</dbReference>